<dbReference type="SUPFAM" id="SSF103647">
    <property type="entry name" value="TSP type-3 repeat"/>
    <property type="match status" value="1"/>
</dbReference>
<dbReference type="PANTHER" id="PTHR42970:SF1">
    <property type="entry name" value="PECTATE LYASE C-RELATED"/>
    <property type="match status" value="1"/>
</dbReference>
<keyword evidence="6" id="KW-0325">Glycoprotein</keyword>
<feature type="domain" description="Golvesin/Xly CBD-like" evidence="8">
    <location>
        <begin position="44"/>
        <end position="171"/>
    </location>
</feature>
<dbReference type="PROSITE" id="PS51257">
    <property type="entry name" value="PROKAR_LIPOPROTEIN"/>
    <property type="match status" value="1"/>
</dbReference>
<dbReference type="PANTHER" id="PTHR42970">
    <property type="entry name" value="PECTATE LYASE C-RELATED"/>
    <property type="match status" value="1"/>
</dbReference>
<dbReference type="AlphaFoldDB" id="A0A2T1K8J3"/>
<keyword evidence="3" id="KW-0479">Metal-binding</keyword>
<accession>A0A2T1K8J3</accession>
<evidence type="ECO:0000256" key="3">
    <source>
        <dbReference type="ARBA" id="ARBA00022723"/>
    </source>
</evidence>
<evidence type="ECO:0000256" key="4">
    <source>
        <dbReference type="ARBA" id="ARBA00022729"/>
    </source>
</evidence>
<dbReference type="InterPro" id="IPR033803">
    <property type="entry name" value="CBD-like_Golvesin-Xly"/>
</dbReference>
<evidence type="ECO:0000313" key="10">
    <source>
        <dbReference type="Proteomes" id="UP000238385"/>
    </source>
</evidence>
<comment type="subcellular location">
    <subcellularLocation>
        <location evidence="1">Secreted</location>
    </subcellularLocation>
</comment>
<dbReference type="GO" id="GO:0005509">
    <property type="term" value="F:calcium ion binding"/>
    <property type="evidence" value="ECO:0007669"/>
    <property type="project" value="InterPro"/>
</dbReference>
<dbReference type="InterPro" id="IPR059100">
    <property type="entry name" value="TSP3_bac"/>
</dbReference>
<feature type="domain" description="Golvesin/Xly CBD-like" evidence="8">
    <location>
        <begin position="324"/>
        <end position="457"/>
    </location>
</feature>
<keyword evidence="4" id="KW-0732">Signal</keyword>
<dbReference type="InterPro" id="IPR036116">
    <property type="entry name" value="FN3_sf"/>
</dbReference>
<dbReference type="Pfam" id="PF25275">
    <property type="entry name" value="Golvesin_C"/>
    <property type="match status" value="2"/>
</dbReference>
<evidence type="ECO:0000259" key="8">
    <source>
        <dbReference type="Pfam" id="PF25275"/>
    </source>
</evidence>
<evidence type="ECO:0000256" key="7">
    <source>
        <dbReference type="SAM" id="MobiDB-lite"/>
    </source>
</evidence>
<feature type="region of interest" description="Disordered" evidence="7">
    <location>
        <begin position="185"/>
        <end position="209"/>
    </location>
</feature>
<dbReference type="InterPro" id="IPR028974">
    <property type="entry name" value="TSP_type-3_rpt"/>
</dbReference>
<evidence type="ECO:0000256" key="6">
    <source>
        <dbReference type="ARBA" id="ARBA00023180"/>
    </source>
</evidence>
<proteinExistence type="predicted"/>
<comment type="caution">
    <text evidence="9">The sequence shown here is derived from an EMBL/GenBank/DDBJ whole genome shotgun (WGS) entry which is preliminary data.</text>
</comment>
<sequence>MSKANILVLVVASGSVVTGCSSFKPKFDFDELPAPGAGIEAEYIIDNTNSGFYTDGEWTESSSVRGYIGEGYLAVAAGTGEKSATWNLNVVKRLDVYSRWTAHGNRGSNVKYVVHHLNDQDLLTTTTIEVDQRDFGGEWFKLGTFRMSTLTGRVTVSNDSDGYVIADAILFKEAAELTSLDADNDGMPDSWELEHGLDPTNPLDADEDPDGDGLTNLEEFLGMTDPFNADTDGDGMPDGYETFTGLDPTVADGHLNRDGDGYTNYEEYLAGTDPNDPTSVLAANAVLLTWEAPVARTDGSALSPEEIDYYELKYTIANDSAKVIVVDNGQSGFVAYGPDVSRSTSTAGFIGEDYVAMPAGTGENSATWSFYDLSPGIEHRLSANWTSHPNRATNAIYFIRYQTQDGKSDEKRYTVDQTSGGGEWQELGVFTPGSSQLTVSLLNEANGYVIADALKIEGASERVDIVKIESDQNRSYVIRDLAPGSWQFQVRAVDTAGQPSDYSEVQSTLIENF</sequence>
<dbReference type="Pfam" id="PF18884">
    <property type="entry name" value="TSP3_bac"/>
    <property type="match status" value="4"/>
</dbReference>
<dbReference type="EMBL" id="PXNN01000017">
    <property type="protein sequence ID" value="PSF06456.1"/>
    <property type="molecule type" value="Genomic_DNA"/>
</dbReference>
<reference evidence="9 10" key="1">
    <citation type="submission" date="2018-03" db="EMBL/GenBank/DDBJ databases">
        <title>Marinobacter brunus sp. nov., a marine bacterium of Gamma-proteobacteria isolated from the surface seawater of the South China Sea.</title>
        <authorList>
            <person name="Cheng H."/>
            <person name="Wu Y.-H."/>
            <person name="Xamxidin M."/>
            <person name="Xu X.-W."/>
        </authorList>
    </citation>
    <scope>NUCLEOTIDE SEQUENCE [LARGE SCALE GENOMIC DNA]</scope>
    <source>
        <strain evidence="9 10">JCM 30472</strain>
    </source>
</reference>
<dbReference type="Proteomes" id="UP000238385">
    <property type="component" value="Unassembled WGS sequence"/>
</dbReference>
<dbReference type="OrthoDB" id="9785394at2"/>
<keyword evidence="5" id="KW-0106">Calcium</keyword>
<gene>
    <name evidence="9" type="ORF">C7H08_15215</name>
</gene>
<evidence type="ECO:0000256" key="5">
    <source>
        <dbReference type="ARBA" id="ARBA00022837"/>
    </source>
</evidence>
<keyword evidence="10" id="KW-1185">Reference proteome</keyword>
<dbReference type="SUPFAM" id="SSF49265">
    <property type="entry name" value="Fibronectin type III"/>
    <property type="match status" value="1"/>
</dbReference>
<protein>
    <recommendedName>
        <fullName evidence="8">Golvesin/Xly CBD-like domain-containing protein</fullName>
    </recommendedName>
</protein>
<dbReference type="RefSeq" id="WP_106673087.1">
    <property type="nucleotide sequence ID" value="NZ_BMFE01000002.1"/>
</dbReference>
<organism evidence="9 10">
    <name type="scientific">Marinobacter halophilus</name>
    <dbReference type="NCBI Taxonomy" id="1323740"/>
    <lineage>
        <taxon>Bacteria</taxon>
        <taxon>Pseudomonadati</taxon>
        <taxon>Pseudomonadota</taxon>
        <taxon>Gammaproteobacteria</taxon>
        <taxon>Pseudomonadales</taxon>
        <taxon>Marinobacteraceae</taxon>
        <taxon>Marinobacter</taxon>
    </lineage>
</organism>
<keyword evidence="2" id="KW-0964">Secreted</keyword>
<evidence type="ECO:0000256" key="1">
    <source>
        <dbReference type="ARBA" id="ARBA00004613"/>
    </source>
</evidence>
<evidence type="ECO:0000256" key="2">
    <source>
        <dbReference type="ARBA" id="ARBA00022525"/>
    </source>
</evidence>
<name>A0A2T1K8J3_9GAMM</name>
<dbReference type="InterPro" id="IPR052063">
    <property type="entry name" value="Polysaccharide_Lyase_1"/>
</dbReference>
<evidence type="ECO:0000313" key="9">
    <source>
        <dbReference type="EMBL" id="PSF06456.1"/>
    </source>
</evidence>